<accession>A0A0W8FW02</accession>
<dbReference type="InterPro" id="IPR003779">
    <property type="entry name" value="CMD-like"/>
</dbReference>
<sequence length="103" mass="11283">MSDLPKPFQKVKDEYPQIIEAYEKLGTEVHAAGPLDDKNRALIKLAISVGARMEGAVHSHTRKALEAGCLKEEIKHTVLLALTTIGLPGMMASMTWVNDILES</sequence>
<dbReference type="EMBL" id="LNQE01000781">
    <property type="protein sequence ID" value="KUG25012.1"/>
    <property type="molecule type" value="Genomic_DNA"/>
</dbReference>
<proteinExistence type="predicted"/>
<dbReference type="SUPFAM" id="SSF69118">
    <property type="entry name" value="AhpD-like"/>
    <property type="match status" value="1"/>
</dbReference>
<dbReference type="Gene3D" id="1.20.1290.10">
    <property type="entry name" value="AhpD-like"/>
    <property type="match status" value="1"/>
</dbReference>
<dbReference type="PANTHER" id="PTHR33930">
    <property type="entry name" value="ALKYL HYDROPEROXIDE REDUCTASE AHPD"/>
    <property type="match status" value="1"/>
</dbReference>
<protein>
    <submittedName>
        <fullName evidence="2">Carboxymuconolactone decarboxylase domain protein</fullName>
    </submittedName>
</protein>
<feature type="domain" description="Carboxymuconolactone decarboxylase-like" evidence="1">
    <location>
        <begin position="16"/>
        <end position="98"/>
    </location>
</feature>
<dbReference type="AlphaFoldDB" id="A0A0W8FW02"/>
<reference evidence="2" key="1">
    <citation type="journal article" date="2015" name="Proc. Natl. Acad. Sci. U.S.A.">
        <title>Networks of energetic and metabolic interactions define dynamics in microbial communities.</title>
        <authorList>
            <person name="Embree M."/>
            <person name="Liu J.K."/>
            <person name="Al-Bassam M.M."/>
            <person name="Zengler K."/>
        </authorList>
    </citation>
    <scope>NUCLEOTIDE SEQUENCE</scope>
</reference>
<evidence type="ECO:0000259" key="1">
    <source>
        <dbReference type="Pfam" id="PF02627"/>
    </source>
</evidence>
<comment type="caution">
    <text evidence="2">The sequence shown here is derived from an EMBL/GenBank/DDBJ whole genome shotgun (WGS) entry which is preliminary data.</text>
</comment>
<name>A0A0W8FW02_9ZZZZ</name>
<organism evidence="2">
    <name type="scientific">hydrocarbon metagenome</name>
    <dbReference type="NCBI Taxonomy" id="938273"/>
    <lineage>
        <taxon>unclassified sequences</taxon>
        <taxon>metagenomes</taxon>
        <taxon>ecological metagenomes</taxon>
    </lineage>
</organism>
<dbReference type="Pfam" id="PF02627">
    <property type="entry name" value="CMD"/>
    <property type="match status" value="1"/>
</dbReference>
<dbReference type="GO" id="GO:0051920">
    <property type="term" value="F:peroxiredoxin activity"/>
    <property type="evidence" value="ECO:0007669"/>
    <property type="project" value="InterPro"/>
</dbReference>
<evidence type="ECO:0000313" key="2">
    <source>
        <dbReference type="EMBL" id="KUG25012.1"/>
    </source>
</evidence>
<gene>
    <name evidence="2" type="ORF">ASZ90_005150</name>
</gene>
<dbReference type="InterPro" id="IPR029032">
    <property type="entry name" value="AhpD-like"/>
</dbReference>
<dbReference type="PANTHER" id="PTHR33930:SF2">
    <property type="entry name" value="BLR3452 PROTEIN"/>
    <property type="match status" value="1"/>
</dbReference>